<feature type="region of interest" description="Disordered" evidence="5">
    <location>
        <begin position="125"/>
        <end position="204"/>
    </location>
</feature>
<feature type="zinc finger region" description="dksA C4-type" evidence="4">
    <location>
        <begin position="92"/>
        <end position="116"/>
    </location>
</feature>
<dbReference type="PROSITE" id="PS51128">
    <property type="entry name" value="ZF_DKSA_2"/>
    <property type="match status" value="1"/>
</dbReference>
<keyword evidence="2" id="KW-0863">Zinc-finger</keyword>
<evidence type="ECO:0000313" key="7">
    <source>
        <dbReference type="EMBL" id="SMB94444.1"/>
    </source>
</evidence>
<dbReference type="Proteomes" id="UP000192569">
    <property type="component" value="Chromosome I"/>
</dbReference>
<proteinExistence type="predicted"/>
<evidence type="ECO:0000313" key="8">
    <source>
        <dbReference type="Proteomes" id="UP000192569"/>
    </source>
</evidence>
<feature type="domain" description="Zinc finger DksA/TraR C4-type" evidence="6">
    <location>
        <begin position="87"/>
        <end position="121"/>
    </location>
</feature>
<protein>
    <submittedName>
        <fullName evidence="7">Transcriptional regulator, TraR/DksA family</fullName>
    </submittedName>
</protein>
<dbReference type="Gene3D" id="1.20.120.910">
    <property type="entry name" value="DksA, coiled-coil domain"/>
    <property type="match status" value="1"/>
</dbReference>
<dbReference type="InterPro" id="IPR014240">
    <property type="entry name" value="YteA"/>
</dbReference>
<reference evidence="7 8" key="1">
    <citation type="submission" date="2017-04" db="EMBL/GenBank/DDBJ databases">
        <authorList>
            <person name="Afonso C.L."/>
            <person name="Miller P.J."/>
            <person name="Scott M.A."/>
            <person name="Spackman E."/>
            <person name="Goraichik I."/>
            <person name="Dimitrov K.M."/>
            <person name="Suarez D.L."/>
            <person name="Swayne D.E."/>
        </authorList>
    </citation>
    <scope>NUCLEOTIDE SEQUENCE [LARGE SCALE GENOMIC DNA]</scope>
    <source>
        <strain evidence="7 8">ToBE</strain>
    </source>
</reference>
<dbReference type="Pfam" id="PF01258">
    <property type="entry name" value="zf-dskA_traR"/>
    <property type="match status" value="1"/>
</dbReference>
<dbReference type="OrthoDB" id="9811543at2"/>
<organism evidence="7 8">
    <name type="scientific">Thermanaeromonas toyohensis ToBE</name>
    <dbReference type="NCBI Taxonomy" id="698762"/>
    <lineage>
        <taxon>Bacteria</taxon>
        <taxon>Bacillati</taxon>
        <taxon>Bacillota</taxon>
        <taxon>Clostridia</taxon>
        <taxon>Neomoorellales</taxon>
        <taxon>Neomoorellaceae</taxon>
        <taxon>Thermanaeromonas</taxon>
    </lineage>
</organism>
<dbReference type="RefSeq" id="WP_084664529.1">
    <property type="nucleotide sequence ID" value="NZ_LT838272.1"/>
</dbReference>
<dbReference type="SUPFAM" id="SSF109635">
    <property type="entry name" value="DnaK suppressor protein DksA, alpha-hairpin domain"/>
    <property type="match status" value="1"/>
</dbReference>
<evidence type="ECO:0000256" key="2">
    <source>
        <dbReference type="ARBA" id="ARBA00022771"/>
    </source>
</evidence>
<dbReference type="AlphaFoldDB" id="A0A1W1VNB0"/>
<keyword evidence="1" id="KW-0479">Metal-binding</keyword>
<evidence type="ECO:0000256" key="5">
    <source>
        <dbReference type="SAM" id="MobiDB-lite"/>
    </source>
</evidence>
<feature type="compositionally biased region" description="Basic and acidic residues" evidence="5">
    <location>
        <begin position="228"/>
        <end position="245"/>
    </location>
</feature>
<dbReference type="GO" id="GO:0008270">
    <property type="term" value="F:zinc ion binding"/>
    <property type="evidence" value="ECO:0007669"/>
    <property type="project" value="UniProtKB-KW"/>
</dbReference>
<dbReference type="InterPro" id="IPR037187">
    <property type="entry name" value="DnaK_N"/>
</dbReference>
<dbReference type="SUPFAM" id="SSF57716">
    <property type="entry name" value="Glucocorticoid receptor-like (DNA-binding domain)"/>
    <property type="match status" value="1"/>
</dbReference>
<evidence type="ECO:0000256" key="4">
    <source>
        <dbReference type="PROSITE-ProRule" id="PRU00510"/>
    </source>
</evidence>
<gene>
    <name evidence="7" type="ORF">SAMN00808754_1036</name>
</gene>
<dbReference type="NCBIfam" id="TIGR02890">
    <property type="entry name" value="bacill_yteA"/>
    <property type="match status" value="1"/>
</dbReference>
<keyword evidence="8" id="KW-1185">Reference proteome</keyword>
<evidence type="ECO:0000259" key="6">
    <source>
        <dbReference type="Pfam" id="PF01258"/>
    </source>
</evidence>
<keyword evidence="3" id="KW-0862">Zinc</keyword>
<dbReference type="PANTHER" id="PTHR33823:SF4">
    <property type="entry name" value="GENERAL STRESS PROTEIN 16O"/>
    <property type="match status" value="1"/>
</dbReference>
<accession>A0A1W1VNB0</accession>
<sequence>MEKEKLDYFRRKLLALRASYEEQLESLRLGGLAHSLKDSLKELSSYDNHPADLGSELFERSKDLALRDNALIQLKKIEDALDSIRRGTYGRCKQCGREIPLERLEAAPESTLCLECREAMEGLGERHPRPIEEDVLAPPFGGITHDTSPREQPDAEDEQEYDGEDTWQELAKTTEHASEAGVGSYYGPLDLDEDRGYVEPVDGIPYFKGADGMFYKDTGAYLDDEEAPGERIIGDEGWDKLELED</sequence>
<dbReference type="STRING" id="698762.SAMN00808754_1036"/>
<feature type="compositionally biased region" description="Acidic residues" evidence="5">
    <location>
        <begin position="154"/>
        <end position="167"/>
    </location>
</feature>
<dbReference type="EMBL" id="LT838272">
    <property type="protein sequence ID" value="SMB94444.1"/>
    <property type="molecule type" value="Genomic_DNA"/>
</dbReference>
<evidence type="ECO:0000256" key="3">
    <source>
        <dbReference type="ARBA" id="ARBA00022833"/>
    </source>
</evidence>
<dbReference type="PANTHER" id="PTHR33823">
    <property type="entry name" value="RNA POLYMERASE-BINDING TRANSCRIPTION FACTOR DKSA-RELATED"/>
    <property type="match status" value="1"/>
</dbReference>
<feature type="region of interest" description="Disordered" evidence="5">
    <location>
        <begin position="226"/>
        <end position="245"/>
    </location>
</feature>
<name>A0A1W1VNB0_9FIRM</name>
<dbReference type="InterPro" id="IPR000962">
    <property type="entry name" value="Znf_DskA_TraR"/>
</dbReference>
<evidence type="ECO:0000256" key="1">
    <source>
        <dbReference type="ARBA" id="ARBA00022723"/>
    </source>
</evidence>